<dbReference type="PROSITE" id="PS00134">
    <property type="entry name" value="TRYPSIN_HIS"/>
    <property type="match status" value="1"/>
</dbReference>
<accession>A0A834LZ58</accession>
<dbReference type="Pfam" id="PF00089">
    <property type="entry name" value="Trypsin"/>
    <property type="match status" value="1"/>
</dbReference>
<keyword evidence="2" id="KW-0472">Membrane</keyword>
<dbReference type="GO" id="GO:0006508">
    <property type="term" value="P:proteolysis"/>
    <property type="evidence" value="ECO:0007669"/>
    <property type="project" value="InterPro"/>
</dbReference>
<keyword evidence="2" id="KW-1133">Transmembrane helix</keyword>
<dbReference type="Gene3D" id="2.40.10.10">
    <property type="entry name" value="Trypsin-like serine proteases"/>
    <property type="match status" value="2"/>
</dbReference>
<dbReference type="PANTHER" id="PTHR24260">
    <property type="match status" value="1"/>
</dbReference>
<dbReference type="OrthoDB" id="6357057at2759"/>
<dbReference type="SUPFAM" id="SSF50494">
    <property type="entry name" value="Trypsin-like serine proteases"/>
    <property type="match status" value="1"/>
</dbReference>
<evidence type="ECO:0000313" key="4">
    <source>
        <dbReference type="EMBL" id="KAF7265856.1"/>
    </source>
</evidence>
<keyword evidence="5" id="KW-1185">Reference proteome</keyword>
<dbReference type="FunFam" id="2.40.10.10:FF:000068">
    <property type="entry name" value="transmembrane protease serine 2"/>
    <property type="match status" value="1"/>
</dbReference>
<keyword evidence="2" id="KW-0812">Transmembrane</keyword>
<dbReference type="Proteomes" id="UP000625711">
    <property type="component" value="Unassembled WGS sequence"/>
</dbReference>
<dbReference type="InterPro" id="IPR051333">
    <property type="entry name" value="CLIP_Serine_Protease"/>
</dbReference>
<evidence type="ECO:0000259" key="3">
    <source>
        <dbReference type="PROSITE" id="PS50240"/>
    </source>
</evidence>
<dbReference type="CDD" id="cd00190">
    <property type="entry name" value="Tryp_SPc"/>
    <property type="match status" value="1"/>
</dbReference>
<dbReference type="GO" id="GO:0004252">
    <property type="term" value="F:serine-type endopeptidase activity"/>
    <property type="evidence" value="ECO:0007669"/>
    <property type="project" value="InterPro"/>
</dbReference>
<organism evidence="4 5">
    <name type="scientific">Rhynchophorus ferrugineus</name>
    <name type="common">Red palm weevil</name>
    <name type="synonym">Curculio ferrugineus</name>
    <dbReference type="NCBI Taxonomy" id="354439"/>
    <lineage>
        <taxon>Eukaryota</taxon>
        <taxon>Metazoa</taxon>
        <taxon>Ecdysozoa</taxon>
        <taxon>Arthropoda</taxon>
        <taxon>Hexapoda</taxon>
        <taxon>Insecta</taxon>
        <taxon>Pterygota</taxon>
        <taxon>Neoptera</taxon>
        <taxon>Endopterygota</taxon>
        <taxon>Coleoptera</taxon>
        <taxon>Polyphaga</taxon>
        <taxon>Cucujiformia</taxon>
        <taxon>Curculionidae</taxon>
        <taxon>Dryophthorinae</taxon>
        <taxon>Rhynchophorus</taxon>
    </lineage>
</organism>
<gene>
    <name evidence="4" type="ORF">GWI33_020926</name>
</gene>
<dbReference type="PRINTS" id="PR00722">
    <property type="entry name" value="CHYMOTRYPSIN"/>
</dbReference>
<proteinExistence type="predicted"/>
<feature type="domain" description="Peptidase S1" evidence="3">
    <location>
        <begin position="124"/>
        <end position="369"/>
    </location>
</feature>
<dbReference type="InterPro" id="IPR001254">
    <property type="entry name" value="Trypsin_dom"/>
</dbReference>
<dbReference type="PROSITE" id="PS50240">
    <property type="entry name" value="TRYPSIN_DOM"/>
    <property type="match status" value="1"/>
</dbReference>
<dbReference type="InterPro" id="IPR009003">
    <property type="entry name" value="Peptidase_S1_PA"/>
</dbReference>
<evidence type="ECO:0000313" key="5">
    <source>
        <dbReference type="Proteomes" id="UP000625711"/>
    </source>
</evidence>
<protein>
    <recommendedName>
        <fullName evidence="3">Peptidase S1 domain-containing protein</fullName>
    </recommendedName>
</protein>
<evidence type="ECO:0000256" key="1">
    <source>
        <dbReference type="ARBA" id="ARBA00023157"/>
    </source>
</evidence>
<sequence>MKQTMFVYQFLILLNLFNVLICSYIPIDEGSPCQDLGIPGICKKVLNCEDALGEVRTYGGHSYLRCGFVGLDEVVCCPVVGDRTPQIEISTWEPNRKWNHEHSKKLRLKRKNDLMCETYVKKHVISPSLTISVGKHLPHMAALGFPGSLDPDIIDFQRCSGSLVSLRFVLTAAHCIISVEQILPVMVRLGVSDIRNKEEAQDINIKSSLPHPEYNARLKQNDIAILELVKDVTTNEHVYPACLYTFNDNPSKLIMSGWGHLQDYVDSNNSFMMQTAEAKSIPIDKCNERINSTPIRVLTSRVITDNQICAILKSDSCCRDSGSPLQIEEKDGSYHIVGITSWGIQRGTTLPLVYTRVSSYLDWIGNIIWPKDKYIYNT</sequence>
<dbReference type="PANTHER" id="PTHR24260:SF147">
    <property type="entry name" value="EG:BACR7A4.3 PROTEIN-RELATED"/>
    <property type="match status" value="1"/>
</dbReference>
<evidence type="ECO:0000256" key="2">
    <source>
        <dbReference type="SAM" id="Phobius"/>
    </source>
</evidence>
<feature type="transmembrane region" description="Helical" evidence="2">
    <location>
        <begin position="7"/>
        <end position="27"/>
    </location>
</feature>
<dbReference type="InterPro" id="IPR018114">
    <property type="entry name" value="TRYPSIN_HIS"/>
</dbReference>
<dbReference type="InterPro" id="IPR043504">
    <property type="entry name" value="Peptidase_S1_PA_chymotrypsin"/>
</dbReference>
<dbReference type="EMBL" id="JAACXV010014584">
    <property type="protein sequence ID" value="KAF7265856.1"/>
    <property type="molecule type" value="Genomic_DNA"/>
</dbReference>
<dbReference type="AlphaFoldDB" id="A0A834LZ58"/>
<name>A0A834LZ58_RHYFE</name>
<reference evidence="4" key="1">
    <citation type="submission" date="2020-08" db="EMBL/GenBank/DDBJ databases">
        <title>Genome sequencing and assembly of the red palm weevil Rhynchophorus ferrugineus.</title>
        <authorList>
            <person name="Dias G.B."/>
            <person name="Bergman C.M."/>
            <person name="Manee M."/>
        </authorList>
    </citation>
    <scope>NUCLEOTIDE SEQUENCE</scope>
    <source>
        <strain evidence="4">AA-2017</strain>
        <tissue evidence="4">Whole larva</tissue>
    </source>
</reference>
<dbReference type="SMART" id="SM00020">
    <property type="entry name" value="Tryp_SPc"/>
    <property type="match status" value="1"/>
</dbReference>
<comment type="caution">
    <text evidence="4">The sequence shown here is derived from an EMBL/GenBank/DDBJ whole genome shotgun (WGS) entry which is preliminary data.</text>
</comment>
<keyword evidence="1" id="KW-1015">Disulfide bond</keyword>
<dbReference type="InterPro" id="IPR001314">
    <property type="entry name" value="Peptidase_S1A"/>
</dbReference>